<gene>
    <name evidence="2" type="ORF">ACFQ0V_11185</name>
</gene>
<keyword evidence="1" id="KW-0812">Transmembrane</keyword>
<feature type="transmembrane region" description="Helical" evidence="1">
    <location>
        <begin position="66"/>
        <end position="87"/>
    </location>
</feature>
<evidence type="ECO:0000313" key="2">
    <source>
        <dbReference type="EMBL" id="MFD0944306.1"/>
    </source>
</evidence>
<keyword evidence="1" id="KW-0472">Membrane</keyword>
<organism evidence="2 3">
    <name type="scientific">Savagea faecisuis</name>
    <dbReference type="NCBI Taxonomy" id="1274803"/>
    <lineage>
        <taxon>Bacteria</taxon>
        <taxon>Bacillati</taxon>
        <taxon>Bacillota</taxon>
        <taxon>Bacilli</taxon>
        <taxon>Bacillales</taxon>
        <taxon>Caryophanaceae</taxon>
        <taxon>Savagea</taxon>
    </lineage>
</organism>
<dbReference type="Pfam" id="PF14007">
    <property type="entry name" value="YtpI"/>
    <property type="match status" value="1"/>
</dbReference>
<dbReference type="Proteomes" id="UP001596976">
    <property type="component" value="Unassembled WGS sequence"/>
</dbReference>
<evidence type="ECO:0000256" key="1">
    <source>
        <dbReference type="SAM" id="Phobius"/>
    </source>
</evidence>
<dbReference type="RefSeq" id="WP_381013482.1">
    <property type="nucleotide sequence ID" value="NZ_JBHTJF010000035.1"/>
</dbReference>
<feature type="transmembrane region" description="Helical" evidence="1">
    <location>
        <begin position="43"/>
        <end position="60"/>
    </location>
</feature>
<sequence length="106" mass="12622">MKVLNSVFLFGLSASFIFYFYLKTKQFHTPQVYPIRKKMYASLAGIPLGFLLIFFALNQFVLFDGWITYVVGIVFIIYGLYMAVVNYKKYQHYEQFIEEETRLNQK</sequence>
<accession>A0ABW3GYP3</accession>
<keyword evidence="1" id="KW-1133">Transmembrane helix</keyword>
<evidence type="ECO:0000313" key="3">
    <source>
        <dbReference type="Proteomes" id="UP001596976"/>
    </source>
</evidence>
<reference evidence="3" key="1">
    <citation type="journal article" date="2019" name="Int. J. Syst. Evol. Microbiol.">
        <title>The Global Catalogue of Microorganisms (GCM) 10K type strain sequencing project: providing services to taxonomists for standard genome sequencing and annotation.</title>
        <authorList>
            <consortium name="The Broad Institute Genomics Platform"/>
            <consortium name="The Broad Institute Genome Sequencing Center for Infectious Disease"/>
            <person name="Wu L."/>
            <person name="Ma J."/>
        </authorList>
    </citation>
    <scope>NUCLEOTIDE SEQUENCE [LARGE SCALE GENOMIC DNA]</scope>
    <source>
        <strain evidence="3">CCUG 63563</strain>
    </source>
</reference>
<dbReference type="EMBL" id="JBHTJF010000035">
    <property type="protein sequence ID" value="MFD0944306.1"/>
    <property type="molecule type" value="Genomic_DNA"/>
</dbReference>
<proteinExistence type="predicted"/>
<keyword evidence="3" id="KW-1185">Reference proteome</keyword>
<protein>
    <submittedName>
        <fullName evidence="2">YtpI family protein</fullName>
    </submittedName>
</protein>
<name>A0ABW3GYP3_9BACL</name>
<comment type="caution">
    <text evidence="2">The sequence shown here is derived from an EMBL/GenBank/DDBJ whole genome shotgun (WGS) entry which is preliminary data.</text>
</comment>
<feature type="transmembrane region" description="Helical" evidence="1">
    <location>
        <begin position="6"/>
        <end position="22"/>
    </location>
</feature>
<dbReference type="InterPro" id="IPR025618">
    <property type="entry name" value="YtpI"/>
</dbReference>